<dbReference type="Gene3D" id="3.30.420.10">
    <property type="entry name" value="Ribonuclease H-like superfamily/Ribonuclease H"/>
    <property type="match status" value="1"/>
</dbReference>
<dbReference type="Proteomes" id="UP000694402">
    <property type="component" value="Unassembled WGS sequence"/>
</dbReference>
<organism evidence="1 2">
    <name type="scientific">Oncorhynchus tshawytscha</name>
    <name type="common">Chinook salmon</name>
    <name type="synonym">Salmo tshawytscha</name>
    <dbReference type="NCBI Taxonomy" id="74940"/>
    <lineage>
        <taxon>Eukaryota</taxon>
        <taxon>Metazoa</taxon>
        <taxon>Chordata</taxon>
        <taxon>Craniata</taxon>
        <taxon>Vertebrata</taxon>
        <taxon>Euteleostomi</taxon>
        <taxon>Actinopterygii</taxon>
        <taxon>Neopterygii</taxon>
        <taxon>Teleostei</taxon>
        <taxon>Protacanthopterygii</taxon>
        <taxon>Salmoniformes</taxon>
        <taxon>Salmonidae</taxon>
        <taxon>Salmoninae</taxon>
        <taxon>Oncorhynchus</taxon>
    </lineage>
</organism>
<keyword evidence="2" id="KW-1185">Reference proteome</keyword>
<evidence type="ECO:0000313" key="1">
    <source>
        <dbReference type="Ensembl" id="ENSOTSP00005137716.1"/>
    </source>
</evidence>
<dbReference type="GeneTree" id="ENSGT01150000287079"/>
<sequence>MSSFRTSLNVLEWPSQCPDLHLWRNLKIAVQQHSQSNLTELERICREEWKKVPKYRCAKLVASYPRRLQAVIAAKGASTK</sequence>
<dbReference type="AlphaFoldDB" id="A0AAZ3R8Z3"/>
<dbReference type="Ensembl" id="ENSOTST00005184933.1">
    <property type="protein sequence ID" value="ENSOTSP00005156936.1"/>
    <property type="gene ID" value="ENSOTSG00005063349.1"/>
</dbReference>
<reference evidence="1" key="2">
    <citation type="submission" date="2025-05" db="UniProtKB">
        <authorList>
            <consortium name="Ensembl"/>
        </authorList>
    </citation>
    <scope>IDENTIFICATION</scope>
</reference>
<dbReference type="Ensembl" id="ENSOTST00005193573.1">
    <property type="protein sequence ID" value="ENSOTSP00005151821.1"/>
    <property type="gene ID" value="ENSOTSG00005063349.1"/>
</dbReference>
<proteinExistence type="predicted"/>
<dbReference type="Ensembl" id="ENSOTST00005172029.1">
    <property type="protein sequence ID" value="ENSOTSP00005112974.1"/>
    <property type="gene ID" value="ENSOTSG00005063349.1"/>
</dbReference>
<dbReference type="GO" id="GO:0003676">
    <property type="term" value="F:nucleic acid binding"/>
    <property type="evidence" value="ECO:0007669"/>
    <property type="project" value="InterPro"/>
</dbReference>
<protein>
    <submittedName>
        <fullName evidence="1">Uncharacterized protein</fullName>
    </submittedName>
</protein>
<dbReference type="InterPro" id="IPR036397">
    <property type="entry name" value="RNaseH_sf"/>
</dbReference>
<dbReference type="Ensembl" id="ENSOTST00005151926.1">
    <property type="protein sequence ID" value="ENSOTSP00005137716.1"/>
    <property type="gene ID" value="ENSOTSG00005063349.1"/>
</dbReference>
<name>A0AAZ3R8Z3_ONCTS</name>
<reference evidence="2" key="1">
    <citation type="journal article" date="2018" name="PLoS ONE">
        <title>Chinook salmon (Oncorhynchus tshawytscha) genome and transcriptome.</title>
        <authorList>
            <person name="Christensen K.A."/>
            <person name="Leong J.S."/>
            <person name="Sakhrani D."/>
            <person name="Biagi C.A."/>
            <person name="Minkley D.R."/>
            <person name="Withler R.E."/>
            <person name="Rondeau E.B."/>
            <person name="Koop B.F."/>
            <person name="Devlin R.H."/>
        </authorList>
    </citation>
    <scope>NUCLEOTIDE SEQUENCE [LARGE SCALE GENOMIC DNA]</scope>
</reference>
<dbReference type="Ensembl" id="ENSOTST00005123455.1">
    <property type="protein sequence ID" value="ENSOTSP00005146084.1"/>
    <property type="gene ID" value="ENSOTSG00005063349.1"/>
</dbReference>
<evidence type="ECO:0000313" key="2">
    <source>
        <dbReference type="Proteomes" id="UP000694402"/>
    </source>
</evidence>
<accession>A0AAZ3R8Z3</accession>
<dbReference type="Ensembl" id="ENSOTST00005190313.1">
    <property type="protein sequence ID" value="ENSOTSP00005145441.1"/>
    <property type="gene ID" value="ENSOTSG00005063349.1"/>
</dbReference>